<keyword evidence="1" id="KW-0042">Antenna complex</keyword>
<dbReference type="RefSeq" id="WP_229641219.1">
    <property type="nucleotide sequence ID" value="NZ_JADWDC010000036.1"/>
</dbReference>
<organism evidence="3 4">
    <name type="scientific">Waterburya agarophytonicola KI4</name>
    <dbReference type="NCBI Taxonomy" id="2874699"/>
    <lineage>
        <taxon>Bacteria</taxon>
        <taxon>Bacillati</taxon>
        <taxon>Cyanobacteriota</taxon>
        <taxon>Cyanophyceae</taxon>
        <taxon>Pleurocapsales</taxon>
        <taxon>Hyellaceae</taxon>
        <taxon>Waterburya</taxon>
        <taxon>Waterburya agarophytonicola</taxon>
    </lineage>
</organism>
<dbReference type="Gene3D" id="1.25.10.10">
    <property type="entry name" value="Leucine-rich Repeat Variant"/>
    <property type="match status" value="1"/>
</dbReference>
<evidence type="ECO:0000256" key="1">
    <source>
        <dbReference type="ARBA" id="ARBA00022549"/>
    </source>
</evidence>
<dbReference type="InterPro" id="IPR016024">
    <property type="entry name" value="ARM-type_fold"/>
</dbReference>
<dbReference type="SUPFAM" id="SSF48371">
    <property type="entry name" value="ARM repeat"/>
    <property type="match status" value="1"/>
</dbReference>
<protein>
    <recommendedName>
        <fullName evidence="5">HEAT repeat domain-containing protein</fullName>
    </recommendedName>
</protein>
<name>A0A964FI48_9CYAN</name>
<dbReference type="Pfam" id="PF03130">
    <property type="entry name" value="HEAT_PBS"/>
    <property type="match status" value="1"/>
</dbReference>
<dbReference type="Proteomes" id="UP000729733">
    <property type="component" value="Unassembled WGS sequence"/>
</dbReference>
<keyword evidence="2" id="KW-0605">Phycobilisome</keyword>
<dbReference type="InterPro" id="IPR004155">
    <property type="entry name" value="PBS_lyase_HEAT"/>
</dbReference>
<dbReference type="EMBL" id="JADWDC010000036">
    <property type="protein sequence ID" value="MCC0178154.1"/>
    <property type="molecule type" value="Genomic_DNA"/>
</dbReference>
<comment type="caution">
    <text evidence="3">The sequence shown here is derived from an EMBL/GenBank/DDBJ whole genome shotgun (WGS) entry which is preliminary data.</text>
</comment>
<proteinExistence type="predicted"/>
<evidence type="ECO:0000313" key="4">
    <source>
        <dbReference type="Proteomes" id="UP000729733"/>
    </source>
</evidence>
<keyword evidence="4" id="KW-1185">Reference proteome</keyword>
<evidence type="ECO:0000313" key="3">
    <source>
        <dbReference type="EMBL" id="MCC0178154.1"/>
    </source>
</evidence>
<evidence type="ECO:0000256" key="2">
    <source>
        <dbReference type="ARBA" id="ARBA00022738"/>
    </source>
</evidence>
<dbReference type="InterPro" id="IPR011989">
    <property type="entry name" value="ARM-like"/>
</dbReference>
<dbReference type="GO" id="GO:0030089">
    <property type="term" value="C:phycobilisome"/>
    <property type="evidence" value="ECO:0007669"/>
    <property type="project" value="UniProtKB-KW"/>
</dbReference>
<evidence type="ECO:0008006" key="5">
    <source>
        <dbReference type="Google" id="ProtNLM"/>
    </source>
</evidence>
<reference evidence="3" key="1">
    <citation type="journal article" date="2021" name="Antonie Van Leeuwenhoek">
        <title>Draft genome and description of Waterburya agarophytonicola gen. nov. sp. nov. (Pleurocapsales, Cyanobacteria): a seaweed symbiont.</title>
        <authorList>
            <person name="Bonthond G."/>
            <person name="Shalygin S."/>
            <person name="Bayer T."/>
            <person name="Weinberger F."/>
        </authorList>
    </citation>
    <scope>NUCLEOTIDE SEQUENCE</scope>
    <source>
        <strain evidence="3">KI4</strain>
    </source>
</reference>
<gene>
    <name evidence="3" type="ORF">I4641_14305</name>
</gene>
<accession>A0A964FI48</accession>
<dbReference type="AlphaFoldDB" id="A0A964FI48"/>
<sequence length="144" mass="16722">MQKKKITELLKNAIANKNIDDLEKAIMAGFQTKENSDDYVGILIELLSADWHLCHENIVLQLQQLKDPRAIKILQKTVERKFKYLEYDDSFGLGRKCTWALADIGTEEAKEALRKIAASSNEKISGYAKKRLNRWHQEYKRKGR</sequence>